<evidence type="ECO:0000313" key="3">
    <source>
        <dbReference type="Proteomes" id="UP000198862"/>
    </source>
</evidence>
<accession>A0A1I1RI70</accession>
<reference evidence="2 3" key="1">
    <citation type="submission" date="2016-10" db="EMBL/GenBank/DDBJ databases">
        <authorList>
            <person name="de Groot N.N."/>
        </authorList>
    </citation>
    <scope>NUCLEOTIDE SEQUENCE [LARGE SCALE GENOMIC DNA]</scope>
    <source>
        <strain evidence="2 3">DSM 6059</strain>
    </source>
</reference>
<keyword evidence="3" id="KW-1185">Reference proteome</keyword>
<dbReference type="InterPro" id="IPR036415">
    <property type="entry name" value="Lamin_tail_dom_sf"/>
</dbReference>
<evidence type="ECO:0000313" key="2">
    <source>
        <dbReference type="EMBL" id="SFD34001.1"/>
    </source>
</evidence>
<name>A0A1I1RI70_9GAMM</name>
<dbReference type="SUPFAM" id="SSF74853">
    <property type="entry name" value="Lamin A/C globular tail domain"/>
    <property type="match status" value="2"/>
</dbReference>
<dbReference type="STRING" id="1123010.SAMN02745724_04245"/>
<feature type="domain" description="LTD" evidence="1">
    <location>
        <begin position="63"/>
        <end position="185"/>
    </location>
</feature>
<protein>
    <submittedName>
        <fullName evidence="2">Lamin Tail Domain</fullName>
    </submittedName>
</protein>
<sequence length="282" mass="32694">MNTFNLQKFIDKIPEIKFSTDVQNTWDQMDKAVLANAQLLHQDRINCSESGSAFNDWWLSCCELFSARQIIINKLNFDSSESEDGEYIELFNTGPMIVDLTDWKINAGNEGQDMIFPKGTLIHPKSKLRIYTNKDQSYSFNSKQSVWNNKGDKAFLFDKSQQLICTWAYGEKAHKDVFINHIYFDGQEKYTESDEYVEIENLSSNYIDISNWLLSAGKNQEFIFPQNATLKPNAKIKVYTNHLDINSGGYSFNSKKAVWNNKSDIGILFDYKRKQVCEYKYG</sequence>
<dbReference type="EMBL" id="FOLO01000050">
    <property type="protein sequence ID" value="SFD34001.1"/>
    <property type="molecule type" value="Genomic_DNA"/>
</dbReference>
<dbReference type="AlphaFoldDB" id="A0A1I1RI70"/>
<dbReference type="RefSeq" id="WP_091989437.1">
    <property type="nucleotide sequence ID" value="NZ_FOLO01000050.1"/>
</dbReference>
<dbReference type="InterPro" id="IPR001322">
    <property type="entry name" value="Lamin_tail_dom"/>
</dbReference>
<dbReference type="PROSITE" id="PS51841">
    <property type="entry name" value="LTD"/>
    <property type="match status" value="1"/>
</dbReference>
<evidence type="ECO:0000259" key="1">
    <source>
        <dbReference type="PROSITE" id="PS51841"/>
    </source>
</evidence>
<dbReference type="Gene3D" id="2.60.40.1260">
    <property type="entry name" value="Lamin Tail domain"/>
    <property type="match status" value="2"/>
</dbReference>
<organism evidence="2 3">
    <name type="scientific">Pseudoalteromonas denitrificans DSM 6059</name>
    <dbReference type="NCBI Taxonomy" id="1123010"/>
    <lineage>
        <taxon>Bacteria</taxon>
        <taxon>Pseudomonadati</taxon>
        <taxon>Pseudomonadota</taxon>
        <taxon>Gammaproteobacteria</taxon>
        <taxon>Alteromonadales</taxon>
        <taxon>Pseudoalteromonadaceae</taxon>
        <taxon>Pseudoalteromonas</taxon>
    </lineage>
</organism>
<proteinExistence type="predicted"/>
<dbReference type="Proteomes" id="UP000198862">
    <property type="component" value="Unassembled WGS sequence"/>
</dbReference>
<gene>
    <name evidence="2" type="ORF">SAMN02745724_04245</name>
</gene>
<dbReference type="OrthoDB" id="6294868at2"/>
<dbReference type="Pfam" id="PF00932">
    <property type="entry name" value="LTD"/>
    <property type="match status" value="2"/>
</dbReference>